<evidence type="ECO:0000256" key="11">
    <source>
        <dbReference type="SAM" id="Phobius"/>
    </source>
</evidence>
<evidence type="ECO:0000256" key="1">
    <source>
        <dbReference type="ARBA" id="ARBA00004167"/>
    </source>
</evidence>
<dbReference type="InterPro" id="IPR050271">
    <property type="entry name" value="UDP-glycosyltransferase"/>
</dbReference>
<evidence type="ECO:0000259" key="13">
    <source>
        <dbReference type="PROSITE" id="PS50835"/>
    </source>
</evidence>
<dbReference type="GO" id="GO:0016020">
    <property type="term" value="C:membrane"/>
    <property type="evidence" value="ECO:0007669"/>
    <property type="project" value="UniProtKB-SubCell"/>
</dbReference>
<accession>A0A8S1EWV3</accession>
<evidence type="ECO:0000256" key="10">
    <source>
        <dbReference type="ARBA" id="ARBA00047475"/>
    </source>
</evidence>
<dbReference type="GO" id="GO:0015020">
    <property type="term" value="F:glucuronosyltransferase activity"/>
    <property type="evidence" value="ECO:0007669"/>
    <property type="project" value="UniProtKB-EC"/>
</dbReference>
<dbReference type="Proteomes" id="UP000494206">
    <property type="component" value="Unassembled WGS sequence"/>
</dbReference>
<dbReference type="InterPro" id="IPR036179">
    <property type="entry name" value="Ig-like_dom_sf"/>
</dbReference>
<evidence type="ECO:0000256" key="4">
    <source>
        <dbReference type="ARBA" id="ARBA00022676"/>
    </source>
</evidence>
<keyword evidence="8 11" id="KW-1133">Transmembrane helix</keyword>
<proteinExistence type="inferred from homology"/>
<evidence type="ECO:0000313" key="14">
    <source>
        <dbReference type="EMBL" id="CAB3405818.1"/>
    </source>
</evidence>
<reference evidence="14 15" key="1">
    <citation type="submission" date="2020-04" db="EMBL/GenBank/DDBJ databases">
        <authorList>
            <person name="Laetsch R D."/>
            <person name="Stevens L."/>
            <person name="Kumar S."/>
            <person name="Blaxter L. M."/>
        </authorList>
    </citation>
    <scope>NUCLEOTIDE SEQUENCE [LARGE SCALE GENOMIC DNA]</scope>
</reference>
<evidence type="ECO:0000256" key="8">
    <source>
        <dbReference type="ARBA" id="ARBA00022989"/>
    </source>
</evidence>
<keyword evidence="15" id="KW-1185">Reference proteome</keyword>
<dbReference type="InterPro" id="IPR003599">
    <property type="entry name" value="Ig_sub"/>
</dbReference>
<dbReference type="SMART" id="SM00409">
    <property type="entry name" value="IG"/>
    <property type="match status" value="2"/>
</dbReference>
<comment type="caution">
    <text evidence="14">The sequence shown here is derived from an EMBL/GenBank/DDBJ whole genome shotgun (WGS) entry which is preliminary data.</text>
</comment>
<feature type="domain" description="Ig-like" evidence="13">
    <location>
        <begin position="396"/>
        <end position="480"/>
    </location>
</feature>
<dbReference type="EMBL" id="CADEPM010000005">
    <property type="protein sequence ID" value="CAB3405818.1"/>
    <property type="molecule type" value="Genomic_DNA"/>
</dbReference>
<protein>
    <recommendedName>
        <fullName evidence="3">glucuronosyltransferase</fullName>
        <ecNumber evidence="3">2.4.1.17</ecNumber>
    </recommendedName>
</protein>
<comment type="catalytic activity">
    <reaction evidence="10">
        <text>glucuronate acceptor + UDP-alpha-D-glucuronate = acceptor beta-D-glucuronoside + UDP + H(+)</text>
        <dbReference type="Rhea" id="RHEA:21032"/>
        <dbReference type="ChEBI" id="CHEBI:15378"/>
        <dbReference type="ChEBI" id="CHEBI:58052"/>
        <dbReference type="ChEBI" id="CHEBI:58223"/>
        <dbReference type="ChEBI" id="CHEBI:132367"/>
        <dbReference type="ChEBI" id="CHEBI:132368"/>
        <dbReference type="EC" id="2.4.1.17"/>
    </reaction>
</comment>
<evidence type="ECO:0000256" key="3">
    <source>
        <dbReference type="ARBA" id="ARBA00012544"/>
    </source>
</evidence>
<dbReference type="CDD" id="cd03784">
    <property type="entry name" value="GT1_Gtf-like"/>
    <property type="match status" value="1"/>
</dbReference>
<feature type="transmembrane region" description="Helical" evidence="11">
    <location>
        <begin position="974"/>
        <end position="998"/>
    </location>
</feature>
<evidence type="ECO:0000256" key="9">
    <source>
        <dbReference type="ARBA" id="ARBA00023136"/>
    </source>
</evidence>
<dbReference type="OrthoDB" id="5835829at2759"/>
<dbReference type="SUPFAM" id="SSF48726">
    <property type="entry name" value="Immunoglobulin"/>
    <property type="match status" value="1"/>
</dbReference>
<evidence type="ECO:0000313" key="15">
    <source>
        <dbReference type="Proteomes" id="UP000494206"/>
    </source>
</evidence>
<dbReference type="Pfam" id="PF00201">
    <property type="entry name" value="UDPGT"/>
    <property type="match status" value="1"/>
</dbReference>
<dbReference type="PANTHER" id="PTHR48043:SF150">
    <property type="entry name" value="GLUCURONOSYLTRANSFERASE"/>
    <property type="match status" value="1"/>
</dbReference>
<dbReference type="EC" id="2.4.1.17" evidence="3"/>
<keyword evidence="5" id="KW-0808">Transferase</keyword>
<keyword evidence="7 12" id="KW-0732">Signal</keyword>
<gene>
    <name evidence="14" type="ORF">CBOVIS_LOCUS7967</name>
</gene>
<dbReference type="FunFam" id="3.40.50.2000:FF:000038">
    <property type="entry name" value="UDP-GlucuronosylTransferase"/>
    <property type="match status" value="1"/>
</dbReference>
<evidence type="ECO:0000256" key="5">
    <source>
        <dbReference type="ARBA" id="ARBA00022679"/>
    </source>
</evidence>
<dbReference type="Gene3D" id="3.40.50.2000">
    <property type="entry name" value="Glycogen Phosphorylase B"/>
    <property type="match status" value="1"/>
</dbReference>
<evidence type="ECO:0000256" key="6">
    <source>
        <dbReference type="ARBA" id="ARBA00022692"/>
    </source>
</evidence>
<feature type="chain" id="PRO_5035719780" description="glucuronosyltransferase" evidence="12">
    <location>
        <begin position="17"/>
        <end position="1008"/>
    </location>
</feature>
<dbReference type="InterPro" id="IPR002213">
    <property type="entry name" value="UDP_glucos_trans"/>
</dbReference>
<sequence>MNRLLLLFVVFSMVCANSQFHPRHLRSEKYYYKILAQMENGGKDGIVASRDPTIERNCFFTPKNEELAEEFMAYSDCLKRAELDVGNEAKIKVIYATRGQDVILPCFTCVSPEDGLEIDSTYKPSAGLVGRMLKNVEDFFKEKFLRSSYSMPDKNRWKFDWEFAMLGRGFVPLSNMHFSASDSITDRILRFVRQDDADFKLGDRYELVLKNVDANNTGFFRCINRHGRNIISNMYFVEVVNHVDIVSISGELNNNEIPEEVQLTSQKFEEEKLNAEPKASQWSECSYCGSDRGEQMRSIRCYIEPMLDHEHLPNNSKFVTLFDKIPCTSSLVPLEIRNKIKAAENHVVYVQIKPCFVPCTKKEQIEREINSSEDLGELRTLDYLPAGEFIFGNLLPRLLPPVMRRVQLVTEGDPLILTCQKLIDKDSGVHWYSLNRGPLQFENITETFSGRAYFDAEANLVFDRFAAEDDDEYFCYSSNNILLGTFHIRVVDNDKSQEVVEVILMTIPKFGYSHMNFLGKVADVLVEEGHDVTFLLPNVIPQLPSNASKLAKVVLVPSDKKVHEIVEESAKSGAVANLWTHSANSYLGIMWSVDLLGKVSYYNTKSWFDNKELIEQFKNEQFDIGITELFDFSGMAIFHSIGLKNVIAASSMTIAEISSLATGAPILPSFVPGSQAFTDDSGNLISRLQNLYMTYYSYKFQEKIMDYTQKAMNEHYGENSPQIFDLIKDITWFITNSDPLFDFPKPLPHNIVEVAGIGVAKVNALPKNWDELLNRRSKNVLVSFGSIASANTMPKNVKQSLVETFEAFPDVTFIWKFDDSEEKLTARLENVEVVSWMPQNDLLADNRITLFWTHGGLGSLMESAHKGVPLLVVPIFGDQMRNAQISKRHGAGVIFDKMELGNSQKLIKTLKEMLENPSYKENALLLAKILATNRISPRQKLLEVIEFAGSFGPMPRFTSNSKHFSLIKYYNADLLLYFIVLVLFTIWIFSRIVTSLLLSQNAEKRKFE</sequence>
<evidence type="ECO:0000256" key="12">
    <source>
        <dbReference type="SAM" id="SignalP"/>
    </source>
</evidence>
<feature type="signal peptide" evidence="12">
    <location>
        <begin position="1"/>
        <end position="16"/>
    </location>
</feature>
<comment type="subcellular location">
    <subcellularLocation>
        <location evidence="1">Membrane</location>
        <topology evidence="1">Single-pass membrane protein</topology>
    </subcellularLocation>
</comment>
<organism evidence="14 15">
    <name type="scientific">Caenorhabditis bovis</name>
    <dbReference type="NCBI Taxonomy" id="2654633"/>
    <lineage>
        <taxon>Eukaryota</taxon>
        <taxon>Metazoa</taxon>
        <taxon>Ecdysozoa</taxon>
        <taxon>Nematoda</taxon>
        <taxon>Chromadorea</taxon>
        <taxon>Rhabditida</taxon>
        <taxon>Rhabditina</taxon>
        <taxon>Rhabditomorpha</taxon>
        <taxon>Rhabditoidea</taxon>
        <taxon>Rhabditidae</taxon>
        <taxon>Peloderinae</taxon>
        <taxon>Caenorhabditis</taxon>
    </lineage>
</organism>
<comment type="similarity">
    <text evidence="2">Belongs to the UDP-glycosyltransferase family.</text>
</comment>
<dbReference type="SUPFAM" id="SSF53756">
    <property type="entry name" value="UDP-Glycosyltransferase/glycogen phosphorylase"/>
    <property type="match status" value="1"/>
</dbReference>
<name>A0A8S1EWV3_9PELO</name>
<keyword evidence="6 11" id="KW-0812">Transmembrane</keyword>
<dbReference type="InterPro" id="IPR007110">
    <property type="entry name" value="Ig-like_dom"/>
</dbReference>
<keyword evidence="9 11" id="KW-0472">Membrane</keyword>
<keyword evidence="4" id="KW-0328">Glycosyltransferase</keyword>
<dbReference type="AlphaFoldDB" id="A0A8S1EWV3"/>
<evidence type="ECO:0000256" key="2">
    <source>
        <dbReference type="ARBA" id="ARBA00009995"/>
    </source>
</evidence>
<evidence type="ECO:0000256" key="7">
    <source>
        <dbReference type="ARBA" id="ARBA00022729"/>
    </source>
</evidence>
<dbReference type="PROSITE" id="PS50835">
    <property type="entry name" value="IG_LIKE"/>
    <property type="match status" value="1"/>
</dbReference>
<dbReference type="PANTHER" id="PTHR48043">
    <property type="entry name" value="EG:EG0003.4 PROTEIN-RELATED"/>
    <property type="match status" value="1"/>
</dbReference>